<comment type="caution">
    <text evidence="2">The sequence shown here is derived from an EMBL/GenBank/DDBJ whole genome shotgun (WGS) entry which is preliminary data.</text>
</comment>
<keyword evidence="1" id="KW-0472">Membrane</keyword>
<dbReference type="EMBL" id="LAZR01023125">
    <property type="protein sequence ID" value="KKL79585.1"/>
    <property type="molecule type" value="Genomic_DNA"/>
</dbReference>
<keyword evidence="1" id="KW-0812">Transmembrane</keyword>
<dbReference type="AlphaFoldDB" id="A0A0F9HD37"/>
<organism evidence="2">
    <name type="scientific">marine sediment metagenome</name>
    <dbReference type="NCBI Taxonomy" id="412755"/>
    <lineage>
        <taxon>unclassified sequences</taxon>
        <taxon>metagenomes</taxon>
        <taxon>ecological metagenomes</taxon>
    </lineage>
</organism>
<reference evidence="2" key="1">
    <citation type="journal article" date="2015" name="Nature">
        <title>Complex archaea that bridge the gap between prokaryotes and eukaryotes.</title>
        <authorList>
            <person name="Spang A."/>
            <person name="Saw J.H."/>
            <person name="Jorgensen S.L."/>
            <person name="Zaremba-Niedzwiedzka K."/>
            <person name="Martijn J."/>
            <person name="Lind A.E."/>
            <person name="van Eijk R."/>
            <person name="Schleper C."/>
            <person name="Guy L."/>
            <person name="Ettema T.J."/>
        </authorList>
    </citation>
    <scope>NUCLEOTIDE SEQUENCE</scope>
</reference>
<proteinExistence type="predicted"/>
<keyword evidence="1" id="KW-1133">Transmembrane helix</keyword>
<name>A0A0F9HD37_9ZZZZ</name>
<feature type="transmembrane region" description="Helical" evidence="1">
    <location>
        <begin position="36"/>
        <end position="57"/>
    </location>
</feature>
<evidence type="ECO:0000313" key="2">
    <source>
        <dbReference type="EMBL" id="KKL79585.1"/>
    </source>
</evidence>
<feature type="transmembrane region" description="Helical" evidence="1">
    <location>
        <begin position="6"/>
        <end position="24"/>
    </location>
</feature>
<gene>
    <name evidence="2" type="ORF">LCGC14_2013310</name>
</gene>
<accession>A0A0F9HD37</accession>
<protein>
    <submittedName>
        <fullName evidence="2">Uncharacterized protein</fullName>
    </submittedName>
</protein>
<evidence type="ECO:0000256" key="1">
    <source>
        <dbReference type="SAM" id="Phobius"/>
    </source>
</evidence>
<sequence>MTTFSVIVLGLATFFNFVMPFVMHTENVRSAILFKLIPFAVAVGLATVIFIEIGMIVQMPTGG</sequence>